<evidence type="ECO:0000259" key="1">
    <source>
        <dbReference type="Pfam" id="PF08291"/>
    </source>
</evidence>
<sequence>MAVTVMPGDTVPVSVEGRDASSSYRIETPADTTTWSPGDAPWSFIAPDVPGLYPLVVHGANDASIQLQVFVLEPWDHDGTHLDGYRIGRYESEPRRGLETYERPEGFIRVTEETRTTQVAPHFRLEQFLCKQTDALPQFVLLDTRLLQLLEDVLATVRERGHDIPTLYIMSGFRTPHYNRAIGNTSTYSRHLYGDAADIFVDATGNARMDDLTGTGRVTEADAELLADIVDAVKAENGEAYVGGMGVYGSAPHRGPFVHVDLRGQRARW</sequence>
<protein>
    <recommendedName>
        <fullName evidence="1">Peptidase M15A C-terminal domain-containing protein</fullName>
    </recommendedName>
</protein>
<dbReference type="InterPro" id="IPR013230">
    <property type="entry name" value="Peptidase_M15A_C"/>
</dbReference>
<name>A0A2H3P5G6_9BACT</name>
<organism evidence="2 3">
    <name type="scientific">Longimonas halophila</name>
    <dbReference type="NCBI Taxonomy" id="1469170"/>
    <lineage>
        <taxon>Bacteria</taxon>
        <taxon>Pseudomonadati</taxon>
        <taxon>Rhodothermota</taxon>
        <taxon>Rhodothermia</taxon>
        <taxon>Rhodothermales</taxon>
        <taxon>Salisaetaceae</taxon>
        <taxon>Longimonas</taxon>
    </lineage>
</organism>
<comment type="caution">
    <text evidence="2">The sequence shown here is derived from an EMBL/GenBank/DDBJ whole genome shotgun (WGS) entry which is preliminary data.</text>
</comment>
<dbReference type="Proteomes" id="UP000221024">
    <property type="component" value="Unassembled WGS sequence"/>
</dbReference>
<dbReference type="Gene3D" id="3.30.1380.10">
    <property type="match status" value="1"/>
</dbReference>
<evidence type="ECO:0000313" key="3">
    <source>
        <dbReference type="Proteomes" id="UP000221024"/>
    </source>
</evidence>
<reference evidence="2 3" key="1">
    <citation type="submission" date="2017-10" db="EMBL/GenBank/DDBJ databases">
        <title>Draft genome of Longimonas halophila.</title>
        <authorList>
            <person name="Goh K.M."/>
            <person name="Shamsir M.S."/>
            <person name="Lim S.W."/>
        </authorList>
    </citation>
    <scope>NUCLEOTIDE SEQUENCE [LARGE SCALE GENOMIC DNA]</scope>
    <source>
        <strain evidence="2 3">KCTC 42399</strain>
    </source>
</reference>
<keyword evidence="3" id="KW-1185">Reference proteome</keyword>
<feature type="domain" description="Peptidase M15A C-terminal" evidence="1">
    <location>
        <begin position="122"/>
        <end position="208"/>
    </location>
</feature>
<dbReference type="AlphaFoldDB" id="A0A2H3P5G6"/>
<evidence type="ECO:0000313" key="2">
    <source>
        <dbReference type="EMBL" id="PEN06005.1"/>
    </source>
</evidence>
<dbReference type="SUPFAM" id="SSF55166">
    <property type="entry name" value="Hedgehog/DD-peptidase"/>
    <property type="match status" value="1"/>
</dbReference>
<dbReference type="Pfam" id="PF08291">
    <property type="entry name" value="Peptidase_M15_3"/>
    <property type="match status" value="1"/>
</dbReference>
<proteinExistence type="predicted"/>
<dbReference type="InterPro" id="IPR009045">
    <property type="entry name" value="Zn_M74/Hedgehog-like"/>
</dbReference>
<dbReference type="EMBL" id="PDEP01000010">
    <property type="protein sequence ID" value="PEN06005.1"/>
    <property type="molecule type" value="Genomic_DNA"/>
</dbReference>
<gene>
    <name evidence="2" type="ORF">CRI93_11020</name>
</gene>
<accession>A0A2H3P5G6</accession>